<feature type="chain" id="PRO_5009512964" description="Peptidase M10 metallopeptidase domain-containing protein" evidence="5">
    <location>
        <begin position="24"/>
        <end position="292"/>
    </location>
</feature>
<proteinExistence type="predicted"/>
<evidence type="ECO:0000256" key="3">
    <source>
        <dbReference type="ARBA" id="ARBA00022801"/>
    </source>
</evidence>
<keyword evidence="2" id="KW-0479">Metal-binding</keyword>
<dbReference type="GO" id="GO:0004222">
    <property type="term" value="F:metalloendopeptidase activity"/>
    <property type="evidence" value="ECO:0007669"/>
    <property type="project" value="InterPro"/>
</dbReference>
<dbReference type="GO" id="GO:0006508">
    <property type="term" value="P:proteolysis"/>
    <property type="evidence" value="ECO:0007669"/>
    <property type="project" value="UniProtKB-KW"/>
</dbReference>
<dbReference type="Pfam" id="PF00413">
    <property type="entry name" value="Peptidase_M10"/>
    <property type="match status" value="1"/>
</dbReference>
<reference evidence="7 8" key="1">
    <citation type="journal article" date="2016" name="Nat. Commun.">
        <title>Thousands of microbial genomes shed light on interconnected biogeochemical processes in an aquifer system.</title>
        <authorList>
            <person name="Anantharaman K."/>
            <person name="Brown C.T."/>
            <person name="Hug L.A."/>
            <person name="Sharon I."/>
            <person name="Castelle C.J."/>
            <person name="Probst A.J."/>
            <person name="Thomas B.C."/>
            <person name="Singh A."/>
            <person name="Wilkins M.J."/>
            <person name="Karaoz U."/>
            <person name="Brodie E.L."/>
            <person name="Williams K.H."/>
            <person name="Hubbard S.S."/>
            <person name="Banfield J.F."/>
        </authorList>
    </citation>
    <scope>NUCLEOTIDE SEQUENCE [LARGE SCALE GENOMIC DNA]</scope>
</reference>
<feature type="signal peptide" evidence="5">
    <location>
        <begin position="1"/>
        <end position="23"/>
    </location>
</feature>
<evidence type="ECO:0000256" key="2">
    <source>
        <dbReference type="ARBA" id="ARBA00022723"/>
    </source>
</evidence>
<accession>A0A1F4NQL7</accession>
<evidence type="ECO:0000256" key="1">
    <source>
        <dbReference type="ARBA" id="ARBA00022670"/>
    </source>
</evidence>
<dbReference type="InterPro" id="IPR024079">
    <property type="entry name" value="MetalloPept_cat_dom_sf"/>
</dbReference>
<protein>
    <recommendedName>
        <fullName evidence="6">Peptidase M10 metallopeptidase domain-containing protein</fullName>
    </recommendedName>
</protein>
<keyword evidence="4" id="KW-0862">Zinc</keyword>
<keyword evidence="1" id="KW-0645">Protease</keyword>
<keyword evidence="3" id="KW-0378">Hydrolase</keyword>
<dbReference type="EMBL" id="METD01000001">
    <property type="protein sequence ID" value="OGB73765.1"/>
    <property type="molecule type" value="Genomic_DNA"/>
</dbReference>
<evidence type="ECO:0000256" key="5">
    <source>
        <dbReference type="SAM" id="SignalP"/>
    </source>
</evidence>
<evidence type="ECO:0000259" key="6">
    <source>
        <dbReference type="Pfam" id="PF00413"/>
    </source>
</evidence>
<sequence>MRDKLVMGALLLTLVTMTSTAVAAPSGSFGWLGQLGSHRTLVLPATADHSPVITLGTAVDLTTGQTVDGYAIVHYAKGGNGGGKPGSGGGYALMGAKWKTVEPWLLNPVNTGGLPYDPPGGFGNNNSTPGSSFAFWNTSYDIDKWEDAADGVMGNGSGTDILGDGTETFSTLTADLVAPDGLNEVYFADVSESGAIAVTIVWGIFSGPPQNRQLVEWDQVYDDVDYDWSTFGEASKMDFENIATHELGHSVGLADLYSPADLEQTMYGYADFGETKKQTLESGDIAGTDKLY</sequence>
<keyword evidence="5" id="KW-0732">Signal</keyword>
<dbReference type="GO" id="GO:0031012">
    <property type="term" value="C:extracellular matrix"/>
    <property type="evidence" value="ECO:0007669"/>
    <property type="project" value="InterPro"/>
</dbReference>
<evidence type="ECO:0000313" key="7">
    <source>
        <dbReference type="EMBL" id="OGB73765.1"/>
    </source>
</evidence>
<feature type="domain" description="Peptidase M10 metallopeptidase" evidence="6">
    <location>
        <begin position="223"/>
        <end position="292"/>
    </location>
</feature>
<comment type="caution">
    <text evidence="7">The sequence shown here is derived from an EMBL/GenBank/DDBJ whole genome shotgun (WGS) entry which is preliminary data.</text>
</comment>
<gene>
    <name evidence="7" type="ORF">A3K51_02970</name>
</gene>
<dbReference type="InterPro" id="IPR021190">
    <property type="entry name" value="Pept_M10A"/>
</dbReference>
<dbReference type="Gene3D" id="3.40.390.10">
    <property type="entry name" value="Collagenase (Catalytic Domain)"/>
    <property type="match status" value="1"/>
</dbReference>
<organism evidence="7 8">
    <name type="scientific">candidate division Kazan bacterium RIFCSPLOWO2_01_FULL_45_19</name>
    <dbReference type="NCBI Taxonomy" id="1798538"/>
    <lineage>
        <taxon>Bacteria</taxon>
        <taxon>Bacteria division Kazan-3B-28</taxon>
    </lineage>
</organism>
<evidence type="ECO:0000256" key="4">
    <source>
        <dbReference type="ARBA" id="ARBA00022833"/>
    </source>
</evidence>
<evidence type="ECO:0000313" key="8">
    <source>
        <dbReference type="Proteomes" id="UP000178085"/>
    </source>
</evidence>
<dbReference type="GO" id="GO:0008270">
    <property type="term" value="F:zinc ion binding"/>
    <property type="evidence" value="ECO:0007669"/>
    <property type="project" value="InterPro"/>
</dbReference>
<dbReference type="AlphaFoldDB" id="A0A1F4NQL7"/>
<dbReference type="InterPro" id="IPR001818">
    <property type="entry name" value="Pept_M10_metallopeptidase"/>
</dbReference>
<dbReference type="Proteomes" id="UP000178085">
    <property type="component" value="Unassembled WGS sequence"/>
</dbReference>
<dbReference type="SUPFAM" id="SSF55486">
    <property type="entry name" value="Metalloproteases ('zincins'), catalytic domain"/>
    <property type="match status" value="1"/>
</dbReference>
<dbReference type="PRINTS" id="PR00138">
    <property type="entry name" value="MATRIXIN"/>
</dbReference>
<name>A0A1F4NQL7_UNCK3</name>